<dbReference type="Gene3D" id="3.30.470.20">
    <property type="entry name" value="ATP-grasp fold, B domain"/>
    <property type="match status" value="1"/>
</dbReference>
<dbReference type="GO" id="GO:0005524">
    <property type="term" value="F:ATP binding"/>
    <property type="evidence" value="ECO:0007669"/>
    <property type="project" value="UniProtKB-KW"/>
</dbReference>
<evidence type="ECO:0000256" key="3">
    <source>
        <dbReference type="ARBA" id="ARBA00022840"/>
    </source>
</evidence>
<evidence type="ECO:0000313" key="4">
    <source>
        <dbReference type="EMBL" id="KAK2156202.1"/>
    </source>
</evidence>
<dbReference type="SUPFAM" id="SSF56059">
    <property type="entry name" value="Glutathione synthetase ATP-binding domain-like"/>
    <property type="match status" value="1"/>
</dbReference>
<evidence type="ECO:0000256" key="2">
    <source>
        <dbReference type="ARBA" id="ARBA00022741"/>
    </source>
</evidence>
<comment type="caution">
    <text evidence="4">The sequence shown here is derived from an EMBL/GenBank/DDBJ whole genome shotgun (WGS) entry which is preliminary data.</text>
</comment>
<keyword evidence="1" id="KW-0436">Ligase</keyword>
<proteinExistence type="predicted"/>
<keyword evidence="5" id="KW-1185">Reference proteome</keyword>
<dbReference type="AlphaFoldDB" id="A0AAD9N3W6"/>
<dbReference type="PROSITE" id="PS51221">
    <property type="entry name" value="TTL"/>
    <property type="match status" value="1"/>
</dbReference>
<organism evidence="4 5">
    <name type="scientific">Paralvinella palmiformis</name>
    <dbReference type="NCBI Taxonomy" id="53620"/>
    <lineage>
        <taxon>Eukaryota</taxon>
        <taxon>Metazoa</taxon>
        <taxon>Spiralia</taxon>
        <taxon>Lophotrochozoa</taxon>
        <taxon>Annelida</taxon>
        <taxon>Polychaeta</taxon>
        <taxon>Sedentaria</taxon>
        <taxon>Canalipalpata</taxon>
        <taxon>Terebellida</taxon>
        <taxon>Terebelliformia</taxon>
        <taxon>Alvinellidae</taxon>
        <taxon>Paralvinella</taxon>
    </lineage>
</organism>
<evidence type="ECO:0000256" key="1">
    <source>
        <dbReference type="ARBA" id="ARBA00022598"/>
    </source>
</evidence>
<dbReference type="GO" id="GO:0070740">
    <property type="term" value="F:tubulin-glutamic acid ligase activity"/>
    <property type="evidence" value="ECO:0007669"/>
    <property type="project" value="TreeGrafter"/>
</dbReference>
<dbReference type="Pfam" id="PF03133">
    <property type="entry name" value="TTL"/>
    <property type="match status" value="1"/>
</dbReference>
<sequence length="662" mass="76801">MQNPLCPFKPTDFRYAAWKAERKALRFRAKKNRFRVEPGPQPKNRSAISIDTSKAKSTVDVLRLCLKDLGWREDQNPVPQHYRSEHSMHMHQLFLIGYYFIVLKSIQWVKRDGGTCDLYWNSVHFTEAEDVIAGKVNKFPGMVEVVRKINLGRTLDLMHRLYPEEYDFHPQSWFLPQQFSEFCDVARRAHERRLKQVYIIKPDEGSQGEGIYLIQEPKDFISSNNKRYIAQQYITNPLLLEGLKFDFRIYVVLASLDPLEIYICKEGLTRFCTIPYQHPTNKNLGEAYMHLTNYSLNKHSINYLHTESEEDGSKRTMSSVFKQLDRMGFDVQQIWDDIEEVVVKTIIAIAPELKVEYRAELPTYKYVANFGISCFQILGFDILLQADGKPVLLEVNANPSLRIDFEHEVAPGILEHIHSPVDEEIKRPLVMDTLLLVAPRTRIVIDDPKSATHDSGDECEYVRPPHRGFGTLSQIYPRKYSTDFDWLRILDRTANIFLDCLGVRGALRMGSTGFRTFARKCCLTTSGTGFSNASLDIMYIDLQRRWEHVSPQRTSGLGFQGFIEAFFLIAKKRFPGDTILESVENMLDYSEANIELNSCDSKKELILPKLTRTEKKVEEMKSVYGSNNRKTIGNAYFIDYKRFPVEKRPRPLRMKSFSLQKE</sequence>
<dbReference type="Proteomes" id="UP001208570">
    <property type="component" value="Unassembled WGS sequence"/>
</dbReference>
<gene>
    <name evidence="4" type="ORF">LSH36_219g02032</name>
</gene>
<keyword evidence="2" id="KW-0547">Nucleotide-binding</keyword>
<protein>
    <recommendedName>
        <fullName evidence="6">Tubulin polyglutamylase TTLL11</fullName>
    </recommendedName>
</protein>
<dbReference type="PANTHER" id="PTHR12241:SF154">
    <property type="entry name" value="TUBULIN POLYGLUTAMYLASE TTLL11"/>
    <property type="match status" value="1"/>
</dbReference>
<accession>A0AAD9N3W6</accession>
<keyword evidence="3" id="KW-0067">ATP-binding</keyword>
<reference evidence="4" key="1">
    <citation type="journal article" date="2023" name="Mol. Biol. Evol.">
        <title>Third-Generation Sequencing Reveals the Adaptive Role of the Epigenome in Three Deep-Sea Polychaetes.</title>
        <authorList>
            <person name="Perez M."/>
            <person name="Aroh O."/>
            <person name="Sun Y."/>
            <person name="Lan Y."/>
            <person name="Juniper S.K."/>
            <person name="Young C.R."/>
            <person name="Angers B."/>
            <person name="Qian P.Y."/>
        </authorList>
    </citation>
    <scope>NUCLEOTIDE SEQUENCE</scope>
    <source>
        <strain evidence="4">P08H-3</strain>
    </source>
</reference>
<dbReference type="PANTHER" id="PTHR12241">
    <property type="entry name" value="TUBULIN POLYGLUTAMYLASE"/>
    <property type="match status" value="1"/>
</dbReference>
<dbReference type="GO" id="GO:0036064">
    <property type="term" value="C:ciliary basal body"/>
    <property type="evidence" value="ECO:0007669"/>
    <property type="project" value="TreeGrafter"/>
</dbReference>
<dbReference type="InterPro" id="IPR004344">
    <property type="entry name" value="TTL/TTLL_fam"/>
</dbReference>
<evidence type="ECO:0008006" key="6">
    <source>
        <dbReference type="Google" id="ProtNLM"/>
    </source>
</evidence>
<name>A0AAD9N3W6_9ANNE</name>
<evidence type="ECO:0000313" key="5">
    <source>
        <dbReference type="Proteomes" id="UP001208570"/>
    </source>
</evidence>
<dbReference type="GO" id="GO:0000226">
    <property type="term" value="P:microtubule cytoskeleton organization"/>
    <property type="evidence" value="ECO:0007669"/>
    <property type="project" value="TreeGrafter"/>
</dbReference>
<dbReference type="EMBL" id="JAODUP010000219">
    <property type="protein sequence ID" value="KAK2156202.1"/>
    <property type="molecule type" value="Genomic_DNA"/>
</dbReference>
<dbReference type="GO" id="GO:0015631">
    <property type="term" value="F:tubulin binding"/>
    <property type="evidence" value="ECO:0007669"/>
    <property type="project" value="TreeGrafter"/>
</dbReference>